<feature type="coiled-coil region" evidence="6">
    <location>
        <begin position="992"/>
        <end position="1029"/>
    </location>
</feature>
<evidence type="ECO:0000256" key="3">
    <source>
        <dbReference type="ARBA" id="ARBA00022840"/>
    </source>
</evidence>
<dbReference type="HAMAP" id="MF_01894">
    <property type="entry name" value="Smc_prok"/>
    <property type="match status" value="1"/>
</dbReference>
<dbReference type="Proteomes" id="UP001303902">
    <property type="component" value="Chromosome"/>
</dbReference>
<keyword evidence="1 6" id="KW-0963">Cytoplasm</keyword>
<accession>A0ABZ0L114</accession>
<evidence type="ECO:0000256" key="2">
    <source>
        <dbReference type="ARBA" id="ARBA00022741"/>
    </source>
</evidence>
<feature type="domain" description="SMC hinge" evidence="7">
    <location>
        <begin position="520"/>
        <end position="639"/>
    </location>
</feature>
<proteinExistence type="inferred from homology"/>
<dbReference type="NCBIfam" id="TIGR02168">
    <property type="entry name" value="SMC_prok_B"/>
    <property type="match status" value="1"/>
</dbReference>
<comment type="subcellular location">
    <subcellularLocation>
        <location evidence="6">Cytoplasm</location>
    </subcellularLocation>
</comment>
<comment type="function">
    <text evidence="6">Required for chromosome condensation and partitioning.</text>
</comment>
<dbReference type="InterPro" id="IPR003395">
    <property type="entry name" value="RecF/RecN/SMC_N"/>
</dbReference>
<evidence type="ECO:0000256" key="1">
    <source>
        <dbReference type="ARBA" id="ARBA00022490"/>
    </source>
</evidence>
<evidence type="ECO:0000256" key="4">
    <source>
        <dbReference type="ARBA" id="ARBA00023054"/>
    </source>
</evidence>
<reference evidence="8 9" key="1">
    <citation type="submission" date="2023-06" db="EMBL/GenBank/DDBJ databases">
        <title>Sporosarcina sp. nov., isolated from Korean tranditional fermented seafood 'Jeotgal'.</title>
        <authorList>
            <person name="Yang A.I."/>
            <person name="Shin N.-R."/>
        </authorList>
    </citation>
    <scope>NUCLEOTIDE SEQUENCE [LARGE SCALE GENOMIC DNA]</scope>
    <source>
        <strain evidence="8 9">T2O-4</strain>
    </source>
</reference>
<comment type="subunit">
    <text evidence="6">Homodimer.</text>
</comment>
<dbReference type="PIRSF" id="PIRSF005719">
    <property type="entry name" value="SMC"/>
    <property type="match status" value="1"/>
</dbReference>
<comment type="similarity">
    <text evidence="6">Belongs to the SMC family.</text>
</comment>
<evidence type="ECO:0000256" key="5">
    <source>
        <dbReference type="ARBA" id="ARBA00023125"/>
    </source>
</evidence>
<dbReference type="SMART" id="SM00968">
    <property type="entry name" value="SMC_hinge"/>
    <property type="match status" value="1"/>
</dbReference>
<dbReference type="InterPro" id="IPR027417">
    <property type="entry name" value="P-loop_NTPase"/>
</dbReference>
<sequence length="1188" mass="133442">MFLKRVEIIGFKSFAERIGIDFVPGVTAIVGPNGSGKSNITDAIRWVLGEQSAKSLRGAKMEDVIFAGSDSRKPLNFAEVTLILDNTNGLFPLDYTEISVSRRVFRSGESNYLLNGQQCRLKDINDVFMDSGLGKEAFSIISQGRVDEILNSRPEDRRSIFDEAAGVLKYKTRKKKAEHKLFETEDNLDRVLDILNELDVRMGPLEKNAQAAERHQILSVEMREADVRLLNYDGAALRKDIMLKTKLLNEKNTKREQLVGKIVETEKQSNAMKLRLHELDSHSDSLQKQLVEKSAEAEKWEGRRLLSLEKKKNSEQQLNRVQSELSSFAKNKEELAMKIETAKQKMLTTETSIGKLQSEMNEITKILKRSVKETENEIEELKASYIDLLNEEATIRNDLKHVEERMIGELTSTNRIGEQASVLQNAIAKLNEKRTVQIEMITTLNEETATAKKALANSDKQFYASETELANQKQILQTAMNKYSEMQGRMRALKSLEADFSGFYSGVRAVLIANSEGKLSGVDGAVAELISMDDRYMKAIETALGGAMQHIVTSTEVEARSAIGYLKKNNAGRATFLPRDIMKPRTLPSSIIRMVEQHPEYVGTAADLVRSKPEFSIIAENLLGLTIVASTLQGASAMAKLIGYKYRIVTLDGDVVNAGGSLTGGGAKGQSTVFSRKAEMETLQNQLDRMSSSIETAKTKIGDFQMTVAGHMHDAEKWRTHLNGLQQKMSEIETVVRNIDMEIRTNESELSMIDRGRAGSENTGIELQNRKEQLLGRHATVKATLELTHTEVETLERLANDRRKEEAALVTKSSELREHLAVLREQKGHQQSILTEMEESILQMESKIISLEREQALYGEYEKGIDLSPEEIAGSIEKTASEKVAIEEALKKSRENRSLLATNLDVKEEQLKGLRIEESQVVSELNEINITMSRLEVKYESITNRLLDEYGLYPDFESDTEFDIDLTRSRVNELKDELTHIGPVNPSAIFEFKEVAERYEFLTEQRNDLLEAKSTLNEAMSEMDKEMEMRFSTTFNAVKSRFHHVFKEMFGGGDADLILTDPNNLLETGVEIVARPPGKKLQNLSLLSGGERALTAITLLFSIIEVRPVPFCILDEVEAALDEANVIRYSKYLKKFSNNTQFIVITHRKGTMEGADVLYGITMQESGVSKLISVKLSEVPSEVMDHVL</sequence>
<dbReference type="EMBL" id="CP129118">
    <property type="protein sequence ID" value="WOV86145.1"/>
    <property type="molecule type" value="Genomic_DNA"/>
</dbReference>
<dbReference type="InterPro" id="IPR036277">
    <property type="entry name" value="SMC_hinge_sf"/>
</dbReference>
<dbReference type="Gene3D" id="3.30.70.1620">
    <property type="match status" value="1"/>
</dbReference>
<name>A0ABZ0L114_9BACL</name>
<evidence type="ECO:0000256" key="6">
    <source>
        <dbReference type="HAMAP-Rule" id="MF_01894"/>
    </source>
</evidence>
<organism evidence="8 9">
    <name type="scientific">Sporosarcina oncorhynchi</name>
    <dbReference type="NCBI Taxonomy" id="3056444"/>
    <lineage>
        <taxon>Bacteria</taxon>
        <taxon>Bacillati</taxon>
        <taxon>Bacillota</taxon>
        <taxon>Bacilli</taxon>
        <taxon>Bacillales</taxon>
        <taxon>Caryophanaceae</taxon>
        <taxon>Sporosarcina</taxon>
    </lineage>
</organism>
<keyword evidence="4 6" id="KW-0175">Coiled coil</keyword>
<evidence type="ECO:0000313" key="8">
    <source>
        <dbReference type="EMBL" id="WOV86145.1"/>
    </source>
</evidence>
<comment type="domain">
    <text evidence="6">Contains large globular domains required for ATP hydrolysis at each terminus and a third globular domain forming a flexible hinge near the middle of the molecule. These domains are separated by coiled-coil structures.</text>
</comment>
<dbReference type="CDD" id="cd03278">
    <property type="entry name" value="ABC_SMC_barmotin"/>
    <property type="match status" value="2"/>
</dbReference>
<dbReference type="RefSeq" id="WP_317965024.1">
    <property type="nucleotide sequence ID" value="NZ_CP129118.1"/>
</dbReference>
<dbReference type="Pfam" id="PF02463">
    <property type="entry name" value="SMC_N"/>
    <property type="match status" value="1"/>
</dbReference>
<feature type="coiled-coil region" evidence="6">
    <location>
        <begin position="248"/>
        <end position="391"/>
    </location>
</feature>
<dbReference type="InterPro" id="IPR011890">
    <property type="entry name" value="SMC_prok"/>
</dbReference>
<evidence type="ECO:0000313" key="9">
    <source>
        <dbReference type="Proteomes" id="UP001303902"/>
    </source>
</evidence>
<dbReference type="PANTHER" id="PTHR43977">
    <property type="entry name" value="STRUCTURAL MAINTENANCE OF CHROMOSOMES PROTEIN 3"/>
    <property type="match status" value="1"/>
</dbReference>
<keyword evidence="3 6" id="KW-0067">ATP-binding</keyword>
<dbReference type="InterPro" id="IPR024704">
    <property type="entry name" value="SMC"/>
</dbReference>
<dbReference type="Gene3D" id="3.40.50.300">
    <property type="entry name" value="P-loop containing nucleotide triphosphate hydrolases"/>
    <property type="match status" value="2"/>
</dbReference>
<keyword evidence="9" id="KW-1185">Reference proteome</keyword>
<feature type="binding site" evidence="6">
    <location>
        <begin position="32"/>
        <end position="39"/>
    </location>
    <ligand>
        <name>ATP</name>
        <dbReference type="ChEBI" id="CHEBI:30616"/>
    </ligand>
</feature>
<keyword evidence="2 6" id="KW-0547">Nucleotide-binding</keyword>
<feature type="coiled-coil region" evidence="6">
    <location>
        <begin position="834"/>
        <end position="896"/>
    </location>
</feature>
<keyword evidence="5 6" id="KW-0238">DNA-binding</keyword>
<dbReference type="SUPFAM" id="SSF75553">
    <property type="entry name" value="Smc hinge domain"/>
    <property type="match status" value="1"/>
</dbReference>
<dbReference type="Pfam" id="PF06470">
    <property type="entry name" value="SMC_hinge"/>
    <property type="match status" value="1"/>
</dbReference>
<dbReference type="SUPFAM" id="SSF52540">
    <property type="entry name" value="P-loop containing nucleoside triphosphate hydrolases"/>
    <property type="match status" value="1"/>
</dbReference>
<dbReference type="InterPro" id="IPR010935">
    <property type="entry name" value="SMC_hinge"/>
</dbReference>
<gene>
    <name evidence="6 8" type="primary">smc</name>
    <name evidence="8" type="ORF">QWT69_09285</name>
</gene>
<evidence type="ECO:0000259" key="7">
    <source>
        <dbReference type="SMART" id="SM00968"/>
    </source>
</evidence>
<dbReference type="Gene3D" id="1.20.1060.20">
    <property type="match status" value="1"/>
</dbReference>
<protein>
    <recommendedName>
        <fullName evidence="6">Chromosome partition protein Smc</fullName>
    </recommendedName>
</protein>